<proteinExistence type="predicted"/>
<dbReference type="EMBL" id="JAYFSI010000033">
    <property type="protein sequence ID" value="MEA5367849.1"/>
    <property type="molecule type" value="Genomic_DNA"/>
</dbReference>
<organism evidence="2 3">
    <name type="scientific">Amycolatopsis heterodermiae</name>
    <dbReference type="NCBI Taxonomy" id="3110235"/>
    <lineage>
        <taxon>Bacteria</taxon>
        <taxon>Bacillati</taxon>
        <taxon>Actinomycetota</taxon>
        <taxon>Actinomycetes</taxon>
        <taxon>Pseudonocardiales</taxon>
        <taxon>Pseudonocardiaceae</taxon>
        <taxon>Amycolatopsis</taxon>
    </lineage>
</organism>
<gene>
    <name evidence="2" type="ORF">VA596_50525</name>
</gene>
<dbReference type="Gene3D" id="1.10.260.40">
    <property type="entry name" value="lambda repressor-like DNA-binding domains"/>
    <property type="match status" value="1"/>
</dbReference>
<evidence type="ECO:0000313" key="2">
    <source>
        <dbReference type="EMBL" id="MEA5367849.1"/>
    </source>
</evidence>
<dbReference type="SUPFAM" id="SSF47413">
    <property type="entry name" value="lambda repressor-like DNA-binding domains"/>
    <property type="match status" value="1"/>
</dbReference>
<dbReference type="CDD" id="cd00093">
    <property type="entry name" value="HTH_XRE"/>
    <property type="match status" value="1"/>
</dbReference>
<sequence>MSGTGPAAYRVSLGRKLKQLREDSGMDRETVAHALGWDLSKLSRVDNGQATLKVAEVDKLLDLFGADEATAAELREIGQQARKRGSYGKVPEWSRPFLGLEQDAAKLEIFQGELIPGLFQTEEYARRLISRSPVVAAADVEKVVEARMRRRSLLHRGEPPRVHLVLGEAALHIMTGGRQVMTEQVKYLRELADLEHVTMQIFPFSAGEHASLGVGFTFLTLDLGGNPTHW</sequence>
<evidence type="ECO:0000259" key="1">
    <source>
        <dbReference type="PROSITE" id="PS50943"/>
    </source>
</evidence>
<protein>
    <submittedName>
        <fullName evidence="2">Helix-turn-helix transcriptional regulator</fullName>
    </submittedName>
</protein>
<dbReference type="RefSeq" id="WP_323337980.1">
    <property type="nucleotide sequence ID" value="NZ_JAYFSI010000033.1"/>
</dbReference>
<accession>A0ABU5RPL8</accession>
<evidence type="ECO:0000313" key="3">
    <source>
        <dbReference type="Proteomes" id="UP001304298"/>
    </source>
</evidence>
<dbReference type="InterPro" id="IPR001387">
    <property type="entry name" value="Cro/C1-type_HTH"/>
</dbReference>
<comment type="caution">
    <text evidence="2">The sequence shown here is derived from an EMBL/GenBank/DDBJ whole genome shotgun (WGS) entry which is preliminary data.</text>
</comment>
<dbReference type="Pfam" id="PF13560">
    <property type="entry name" value="HTH_31"/>
    <property type="match status" value="1"/>
</dbReference>
<keyword evidence="3" id="KW-1185">Reference proteome</keyword>
<feature type="non-terminal residue" evidence="2">
    <location>
        <position position="230"/>
    </location>
</feature>
<dbReference type="Pfam" id="PF19054">
    <property type="entry name" value="DUF5753"/>
    <property type="match status" value="1"/>
</dbReference>
<dbReference type="InterPro" id="IPR043917">
    <property type="entry name" value="DUF5753"/>
</dbReference>
<dbReference type="PROSITE" id="PS50943">
    <property type="entry name" value="HTH_CROC1"/>
    <property type="match status" value="1"/>
</dbReference>
<dbReference type="Proteomes" id="UP001304298">
    <property type="component" value="Unassembled WGS sequence"/>
</dbReference>
<feature type="domain" description="HTH cro/C1-type" evidence="1">
    <location>
        <begin position="17"/>
        <end position="71"/>
    </location>
</feature>
<name>A0ABU5RPL8_9PSEU</name>
<dbReference type="SMART" id="SM00530">
    <property type="entry name" value="HTH_XRE"/>
    <property type="match status" value="1"/>
</dbReference>
<reference evidence="2 3" key="1">
    <citation type="submission" date="2023-12" db="EMBL/GenBank/DDBJ databases">
        <title>Amycolatopsis sp. V23-08.</title>
        <authorList>
            <person name="Somphong A."/>
        </authorList>
    </citation>
    <scope>NUCLEOTIDE SEQUENCE [LARGE SCALE GENOMIC DNA]</scope>
    <source>
        <strain evidence="2 3">V23-08</strain>
    </source>
</reference>
<dbReference type="InterPro" id="IPR010982">
    <property type="entry name" value="Lambda_DNA-bd_dom_sf"/>
</dbReference>